<evidence type="ECO:0000256" key="1">
    <source>
        <dbReference type="SAM" id="MobiDB-lite"/>
    </source>
</evidence>
<organism evidence="2 3">
    <name type="scientific">Leptonychotes weddellii</name>
    <name type="common">Weddell seal</name>
    <name type="synonym">Otaria weddellii</name>
    <dbReference type="NCBI Taxonomy" id="9713"/>
    <lineage>
        <taxon>Eukaryota</taxon>
        <taxon>Metazoa</taxon>
        <taxon>Chordata</taxon>
        <taxon>Craniata</taxon>
        <taxon>Vertebrata</taxon>
        <taxon>Euteleostomi</taxon>
        <taxon>Mammalia</taxon>
        <taxon>Eutheria</taxon>
        <taxon>Laurasiatheria</taxon>
        <taxon>Carnivora</taxon>
        <taxon>Caniformia</taxon>
        <taxon>Pinnipedia</taxon>
        <taxon>Phocidae</taxon>
        <taxon>Monachinae</taxon>
        <taxon>Lobodontini</taxon>
        <taxon>Leptonychotes</taxon>
    </lineage>
</organism>
<evidence type="ECO:0000313" key="3">
    <source>
        <dbReference type="RefSeq" id="XP_030882922.1"/>
    </source>
</evidence>
<dbReference type="KEGG" id="lww:102735660"/>
<name>A0A7F8QNY7_LEPWE</name>
<dbReference type="PANTHER" id="PTHR31097:SF2">
    <property type="entry name" value="CHROMOSOME 7 OPEN READING FRAME 57"/>
    <property type="match status" value="1"/>
</dbReference>
<feature type="region of interest" description="Disordered" evidence="1">
    <location>
        <begin position="27"/>
        <end position="53"/>
    </location>
</feature>
<feature type="compositionally biased region" description="Basic and acidic residues" evidence="1">
    <location>
        <begin position="220"/>
        <end position="235"/>
    </location>
</feature>
<sequence length="293" mass="32374">MRNTSKELHGAASRYAPCDWYYDLPTKQSDKPVDVPPASQLPGLSDLREPPNRHVPGLQRYWIKDTDSEYVKLAKQGGQPDLLKHVVPGTRKGSPVAYCLPDWYIHHGKPPTAEQRPMPAVSMPDYMVYEEFNPDHTNSNYESRRGPFDHDVKTVWQREAEEREKKKKVRLPAINSRYPSKVGTPLGSRDPAGGRLSFPPMPGQKASSPTNFSKLISNGYRDEWLQQRADSEKRTLQTSGAGPPSPSMQEPEGSQDAGSDPDLEAPGGAKDVHDAPPPRGTPSSSASTPGELN</sequence>
<keyword evidence="2" id="KW-1185">Reference proteome</keyword>
<dbReference type="InterPro" id="IPR040247">
    <property type="entry name" value="DUF5524"/>
</dbReference>
<dbReference type="RefSeq" id="XP_030882922.1">
    <property type="nucleotide sequence ID" value="XM_031027062.1"/>
</dbReference>
<evidence type="ECO:0000313" key="2">
    <source>
        <dbReference type="Proteomes" id="UP000245341"/>
    </source>
</evidence>
<proteinExistence type="predicted"/>
<dbReference type="Proteomes" id="UP000245341">
    <property type="component" value="Unplaced"/>
</dbReference>
<dbReference type="CTD" id="103176405"/>
<dbReference type="AlphaFoldDB" id="A0A7F8QNY7"/>
<protein>
    <submittedName>
        <fullName evidence="3">Uncharacterized protein C7orf57 homolog isoform X1</fullName>
    </submittedName>
</protein>
<dbReference type="GeneID" id="102735660"/>
<dbReference type="Pfam" id="PF17662">
    <property type="entry name" value="DUF5524"/>
    <property type="match status" value="1"/>
</dbReference>
<feature type="region of interest" description="Disordered" evidence="1">
    <location>
        <begin position="158"/>
        <end position="293"/>
    </location>
</feature>
<feature type="compositionally biased region" description="Polar residues" evidence="1">
    <location>
        <begin position="205"/>
        <end position="216"/>
    </location>
</feature>
<gene>
    <name evidence="3" type="primary">CUNH7orf57</name>
</gene>
<dbReference type="OrthoDB" id="10012494at2759"/>
<reference evidence="3" key="1">
    <citation type="submission" date="2025-08" db="UniProtKB">
        <authorList>
            <consortium name="RefSeq"/>
        </authorList>
    </citation>
    <scope>IDENTIFICATION</scope>
    <source>
        <tissue evidence="3">Liver</tissue>
    </source>
</reference>
<accession>A0A7F8QNY7</accession>
<dbReference type="PANTHER" id="PTHR31097">
    <property type="entry name" value="SI:DKEY-276J7.1"/>
    <property type="match status" value="1"/>
</dbReference>
<feature type="compositionally biased region" description="Polar residues" evidence="1">
    <location>
        <begin position="281"/>
        <end position="293"/>
    </location>
</feature>